<dbReference type="EMBL" id="CAKXZT010000152">
    <property type="protein sequence ID" value="CAH2407184.1"/>
    <property type="molecule type" value="Genomic_DNA"/>
</dbReference>
<keyword evidence="2" id="KW-1185">Reference proteome</keyword>
<name>A0ABM9ED03_9HYPH</name>
<sequence length="23" mass="2508">MPYSGTEKYGASEVFLTGEARDV</sequence>
<protein>
    <submittedName>
        <fullName evidence="1">Uncharacterized protein</fullName>
    </submittedName>
</protein>
<organism evidence="1 2">
    <name type="scientific">Mesorhizobium escarrei</name>
    <dbReference type="NCBI Taxonomy" id="666018"/>
    <lineage>
        <taxon>Bacteria</taxon>
        <taxon>Pseudomonadati</taxon>
        <taxon>Pseudomonadota</taxon>
        <taxon>Alphaproteobacteria</taxon>
        <taxon>Hyphomicrobiales</taxon>
        <taxon>Phyllobacteriaceae</taxon>
        <taxon>Mesorhizobium</taxon>
    </lineage>
</organism>
<comment type="caution">
    <text evidence="1">The sequence shown here is derived from an EMBL/GenBank/DDBJ whole genome shotgun (WGS) entry which is preliminary data.</text>
</comment>
<proteinExistence type="predicted"/>
<evidence type="ECO:0000313" key="1">
    <source>
        <dbReference type="EMBL" id="CAH2407184.1"/>
    </source>
</evidence>
<accession>A0ABM9ED03</accession>
<reference evidence="1 2" key="1">
    <citation type="submission" date="2022-03" db="EMBL/GenBank/DDBJ databases">
        <authorList>
            <person name="Brunel B."/>
        </authorList>
    </citation>
    <scope>NUCLEOTIDE SEQUENCE [LARGE SCALE GENOMIC DNA]</scope>
    <source>
        <strain evidence="1">STM5069sample</strain>
    </source>
</reference>
<evidence type="ECO:0000313" key="2">
    <source>
        <dbReference type="Proteomes" id="UP001153050"/>
    </source>
</evidence>
<dbReference type="Proteomes" id="UP001153050">
    <property type="component" value="Unassembled WGS sequence"/>
</dbReference>
<gene>
    <name evidence="1" type="ORF">MES5069_550178</name>
</gene>